<reference evidence="2" key="1">
    <citation type="submission" date="2014-09" db="EMBL/GenBank/DDBJ databases">
        <authorList>
            <person name="Magalhaes I.L.F."/>
            <person name="Oliveira U."/>
            <person name="Santos F.R."/>
            <person name="Vidigal T.H.D.A."/>
            <person name="Brescovit A.D."/>
            <person name="Santos A.J."/>
        </authorList>
    </citation>
    <scope>NUCLEOTIDE SEQUENCE</scope>
    <source>
        <tissue evidence="2">Shoot tissue taken approximately 20 cm above the soil surface</tissue>
    </source>
</reference>
<evidence type="ECO:0000313" key="2">
    <source>
        <dbReference type="EMBL" id="JAD77623.1"/>
    </source>
</evidence>
<sequence>MAEPSWRPPLTAQIELARRPTCCWSHLARSVHCQRCAGRRSNWRSFRSATHRSGRHHQDPASPPMDDADGSALQHPDRGCQQLDLRRAVAEATVGESTTMEAAASRLRVIGE</sequence>
<accession>A0A0A9CT96</accession>
<organism evidence="2">
    <name type="scientific">Arundo donax</name>
    <name type="common">Giant reed</name>
    <name type="synonym">Donax arundinaceus</name>
    <dbReference type="NCBI Taxonomy" id="35708"/>
    <lineage>
        <taxon>Eukaryota</taxon>
        <taxon>Viridiplantae</taxon>
        <taxon>Streptophyta</taxon>
        <taxon>Embryophyta</taxon>
        <taxon>Tracheophyta</taxon>
        <taxon>Spermatophyta</taxon>
        <taxon>Magnoliopsida</taxon>
        <taxon>Liliopsida</taxon>
        <taxon>Poales</taxon>
        <taxon>Poaceae</taxon>
        <taxon>PACMAD clade</taxon>
        <taxon>Arundinoideae</taxon>
        <taxon>Arundineae</taxon>
        <taxon>Arundo</taxon>
    </lineage>
</organism>
<evidence type="ECO:0000256" key="1">
    <source>
        <dbReference type="SAM" id="MobiDB-lite"/>
    </source>
</evidence>
<feature type="region of interest" description="Disordered" evidence="1">
    <location>
        <begin position="47"/>
        <end position="77"/>
    </location>
</feature>
<reference evidence="2" key="2">
    <citation type="journal article" date="2015" name="Data Brief">
        <title>Shoot transcriptome of the giant reed, Arundo donax.</title>
        <authorList>
            <person name="Barrero R.A."/>
            <person name="Guerrero F.D."/>
            <person name="Moolhuijzen P."/>
            <person name="Goolsby J.A."/>
            <person name="Tidwell J."/>
            <person name="Bellgard S.E."/>
            <person name="Bellgard M.I."/>
        </authorList>
    </citation>
    <scope>NUCLEOTIDE SEQUENCE</scope>
    <source>
        <tissue evidence="2">Shoot tissue taken approximately 20 cm above the soil surface</tissue>
    </source>
</reference>
<dbReference type="EMBL" id="GBRH01220272">
    <property type="protein sequence ID" value="JAD77623.1"/>
    <property type="molecule type" value="Transcribed_RNA"/>
</dbReference>
<dbReference type="AlphaFoldDB" id="A0A0A9CT96"/>
<name>A0A0A9CT96_ARUDO</name>
<protein>
    <submittedName>
        <fullName evidence="2">Uncharacterized protein</fullName>
    </submittedName>
</protein>
<proteinExistence type="predicted"/>